<dbReference type="Proteomes" id="UP001293718">
    <property type="component" value="Unassembled WGS sequence"/>
</dbReference>
<evidence type="ECO:0000313" key="3">
    <source>
        <dbReference type="Proteomes" id="UP001293718"/>
    </source>
</evidence>
<protein>
    <recommendedName>
        <fullName evidence="4">Secreted protein</fullName>
    </recommendedName>
</protein>
<evidence type="ECO:0000256" key="1">
    <source>
        <dbReference type="SAM" id="SignalP"/>
    </source>
</evidence>
<organism evidence="2 3">
    <name type="scientific">Azohydromonas lata</name>
    <dbReference type="NCBI Taxonomy" id="45677"/>
    <lineage>
        <taxon>Bacteria</taxon>
        <taxon>Pseudomonadati</taxon>
        <taxon>Pseudomonadota</taxon>
        <taxon>Betaproteobacteria</taxon>
        <taxon>Burkholderiales</taxon>
        <taxon>Sphaerotilaceae</taxon>
        <taxon>Azohydromonas</taxon>
    </lineage>
</organism>
<dbReference type="EMBL" id="JAXOJX010000034">
    <property type="protein sequence ID" value="MDZ5458767.1"/>
    <property type="molecule type" value="Genomic_DNA"/>
</dbReference>
<name>A0ABU5IIE0_9BURK</name>
<feature type="signal peptide" evidence="1">
    <location>
        <begin position="1"/>
        <end position="31"/>
    </location>
</feature>
<sequence>MKLTSVFAPSRTVLAGLLGAAALAAAVPAQAEILVTMSRPGNFAGITAGGQLMPLTPAGANQTPAFFVPAGSRFLVSYTAECANDAATTSSWVSLDIRAVNVATGAITVLPPTNVAGSQDAFCTSNGTAGYDGWTTTTVIATGVQLPAGNYRLQVYARTVNGGFGWLSDSSLTVWR</sequence>
<gene>
    <name evidence="2" type="ORF">SM757_19485</name>
</gene>
<feature type="chain" id="PRO_5047534501" description="Secreted protein" evidence="1">
    <location>
        <begin position="32"/>
        <end position="176"/>
    </location>
</feature>
<evidence type="ECO:0008006" key="4">
    <source>
        <dbReference type="Google" id="ProtNLM"/>
    </source>
</evidence>
<keyword evidence="1" id="KW-0732">Signal</keyword>
<accession>A0ABU5IIE0</accession>
<evidence type="ECO:0000313" key="2">
    <source>
        <dbReference type="EMBL" id="MDZ5458767.1"/>
    </source>
</evidence>
<keyword evidence="3" id="KW-1185">Reference proteome</keyword>
<proteinExistence type="predicted"/>
<dbReference type="RefSeq" id="WP_066333018.1">
    <property type="nucleotide sequence ID" value="NZ_JAXOJX010000034.1"/>
</dbReference>
<comment type="caution">
    <text evidence="2">The sequence shown here is derived from an EMBL/GenBank/DDBJ whole genome shotgun (WGS) entry which is preliminary data.</text>
</comment>
<reference evidence="2 3" key="1">
    <citation type="submission" date="2023-11" db="EMBL/GenBank/DDBJ databases">
        <title>Draft genome of Azohydromonas lata strain H1 (DSM1123), a polyhydroxyalkanoate producer.</title>
        <authorList>
            <person name="Traversa D."/>
            <person name="D'Addabbo P."/>
            <person name="Pazzani C."/>
            <person name="Manzari C."/>
            <person name="Chiara M."/>
            <person name="Scrascia M."/>
        </authorList>
    </citation>
    <scope>NUCLEOTIDE SEQUENCE [LARGE SCALE GENOMIC DNA]</scope>
    <source>
        <strain evidence="2 3">H1</strain>
    </source>
</reference>